<dbReference type="GO" id="GO:0016020">
    <property type="term" value="C:membrane"/>
    <property type="evidence" value="ECO:0007669"/>
    <property type="project" value="UniProtKB-SubCell"/>
</dbReference>
<evidence type="ECO:0000256" key="5">
    <source>
        <dbReference type="ARBA" id="ARBA00038268"/>
    </source>
</evidence>
<feature type="transmembrane region" description="Helical" evidence="6">
    <location>
        <begin position="540"/>
        <end position="561"/>
    </location>
</feature>
<feature type="transmembrane region" description="Helical" evidence="6">
    <location>
        <begin position="449"/>
        <end position="469"/>
    </location>
</feature>
<keyword evidence="2 6" id="KW-0812">Transmembrane</keyword>
<dbReference type="InterPro" id="IPR051085">
    <property type="entry name" value="MB_O-acyltransferase"/>
</dbReference>
<evidence type="ECO:0000256" key="3">
    <source>
        <dbReference type="ARBA" id="ARBA00022989"/>
    </source>
</evidence>
<evidence type="ECO:0000256" key="1">
    <source>
        <dbReference type="ARBA" id="ARBA00004141"/>
    </source>
</evidence>
<dbReference type="PANTHER" id="PTHR13285">
    <property type="entry name" value="ACYLTRANSFERASE"/>
    <property type="match status" value="1"/>
</dbReference>
<dbReference type="GO" id="GO:0016409">
    <property type="term" value="F:palmitoyltransferase activity"/>
    <property type="evidence" value="ECO:0007669"/>
    <property type="project" value="TreeGrafter"/>
</dbReference>
<sequence length="650" mass="76023">MADPATTVRYKRSEFPTLEKKGCVDMSQQRKSDMLYVLNSSNGAADCRFQNSNGLWCNEGPAAGLITIHELIVCHSQKRNFHDDGSRKYKKKMCRKMDHDSENALIMKNENNPSGPSVLKCWKMGTKIKSADVQPKKSKVLPAWETYFYNTVHISVVAYILYCVYRASNKYDGLLNVYDFEPGWSFIDREKDMSNYEWYFFYNLFWIIIPWYIAYISLDWIAAHHLSVIHRRQTCLIYSLIVLTHLLGWKSLVLLCVHSVVMYLISLFKSKVLVWILSIALISTLNFEPFISWMRLLNPEDYDGKSYYILMFTLALTHLRYTSFCLEHVEHVTGTSSLQQDTDTDKLYMEIETEIKDKQTDEMKFSLMDAFVYIFYFPLFFCGPIITYDEFSKQMNESAQKPLQEKQMISVAFFALRMIFWAFFNEFILHFFYFNALQHNLSVIEDMDLWTLSGIGYCQGQFFMIKYTVMFGIPSVVARTCGIEPPAGPKCIGHIYTYSDMWKYIYLPLGGSGANIIQKLLCSLGCFIFVYIWHGIEYYIFLWTLFNFIGISLETLGYWIDKQTAVCKFKDSMPGIYRRMQGLVVVPLFVMSVFTAFCFFGGSVIGYMYFQKFIVKGWLKSWSIVIVVVYCCMQSSMDIHDRQKMKKKRE</sequence>
<comment type="subcellular location">
    <subcellularLocation>
        <location evidence="1">Membrane</location>
        <topology evidence="1">Multi-pass membrane protein</topology>
    </subcellularLocation>
</comment>
<evidence type="ECO:0000313" key="8">
    <source>
        <dbReference type="Proteomes" id="UP000683360"/>
    </source>
</evidence>
<accession>A0A8S3RIL1</accession>
<dbReference type="EMBL" id="CAJPWZ010001060">
    <property type="protein sequence ID" value="CAG2206759.1"/>
    <property type="molecule type" value="Genomic_DNA"/>
</dbReference>
<keyword evidence="8" id="KW-1185">Reference proteome</keyword>
<comment type="similarity">
    <text evidence="5">Belongs to the membrane-bound acyltransferase family. HHAT subfamily.</text>
</comment>
<proteinExistence type="inferred from homology"/>
<evidence type="ECO:0000256" key="6">
    <source>
        <dbReference type="SAM" id="Phobius"/>
    </source>
</evidence>
<feature type="transmembrane region" description="Helical" evidence="6">
    <location>
        <begin position="306"/>
        <end position="324"/>
    </location>
</feature>
<dbReference type="InterPro" id="IPR004299">
    <property type="entry name" value="MBOAT_fam"/>
</dbReference>
<feature type="transmembrane region" description="Helical" evidence="6">
    <location>
        <begin position="199"/>
        <end position="223"/>
    </location>
</feature>
<feature type="transmembrane region" description="Helical" evidence="6">
    <location>
        <begin position="516"/>
        <end position="534"/>
    </location>
</feature>
<dbReference type="GO" id="GO:0005783">
    <property type="term" value="C:endoplasmic reticulum"/>
    <property type="evidence" value="ECO:0007669"/>
    <property type="project" value="TreeGrafter"/>
</dbReference>
<reference evidence="7" key="1">
    <citation type="submission" date="2021-03" db="EMBL/GenBank/DDBJ databases">
        <authorList>
            <person name="Bekaert M."/>
        </authorList>
    </citation>
    <scope>NUCLEOTIDE SEQUENCE</scope>
</reference>
<dbReference type="Proteomes" id="UP000683360">
    <property type="component" value="Unassembled WGS sequence"/>
</dbReference>
<keyword evidence="3 6" id="KW-1133">Transmembrane helix</keyword>
<dbReference type="PANTHER" id="PTHR13285:SF18">
    <property type="entry name" value="PROTEIN-CYSTEINE N-PALMITOYLTRANSFERASE RASP"/>
    <property type="match status" value="1"/>
</dbReference>
<dbReference type="OrthoDB" id="420606at2759"/>
<feature type="transmembrane region" description="Helical" evidence="6">
    <location>
        <begin position="622"/>
        <end position="639"/>
    </location>
</feature>
<protein>
    <recommendedName>
        <fullName evidence="9">Protein-cysteine N-palmitoyltransferase Rasp</fullName>
    </recommendedName>
</protein>
<feature type="transmembrane region" description="Helical" evidence="6">
    <location>
        <begin position="370"/>
        <end position="388"/>
    </location>
</feature>
<feature type="transmembrane region" description="Helical" evidence="6">
    <location>
        <begin position="147"/>
        <end position="167"/>
    </location>
</feature>
<evidence type="ECO:0000256" key="4">
    <source>
        <dbReference type="ARBA" id="ARBA00023136"/>
    </source>
</evidence>
<evidence type="ECO:0000313" key="7">
    <source>
        <dbReference type="EMBL" id="CAG2206759.1"/>
    </source>
</evidence>
<name>A0A8S3RIL1_MYTED</name>
<evidence type="ECO:0000256" key="2">
    <source>
        <dbReference type="ARBA" id="ARBA00022692"/>
    </source>
</evidence>
<dbReference type="Pfam" id="PF03062">
    <property type="entry name" value="MBOAT"/>
    <property type="match status" value="1"/>
</dbReference>
<keyword evidence="4 6" id="KW-0472">Membrane</keyword>
<organism evidence="7 8">
    <name type="scientific">Mytilus edulis</name>
    <name type="common">Blue mussel</name>
    <dbReference type="NCBI Taxonomy" id="6550"/>
    <lineage>
        <taxon>Eukaryota</taxon>
        <taxon>Metazoa</taxon>
        <taxon>Spiralia</taxon>
        <taxon>Lophotrochozoa</taxon>
        <taxon>Mollusca</taxon>
        <taxon>Bivalvia</taxon>
        <taxon>Autobranchia</taxon>
        <taxon>Pteriomorphia</taxon>
        <taxon>Mytilida</taxon>
        <taxon>Mytiloidea</taxon>
        <taxon>Mytilidae</taxon>
        <taxon>Mytilinae</taxon>
        <taxon>Mytilus</taxon>
    </lineage>
</organism>
<dbReference type="AlphaFoldDB" id="A0A8S3RIL1"/>
<comment type="caution">
    <text evidence="7">The sequence shown here is derived from an EMBL/GenBank/DDBJ whole genome shotgun (WGS) entry which is preliminary data.</text>
</comment>
<feature type="transmembrane region" description="Helical" evidence="6">
    <location>
        <begin position="409"/>
        <end position="429"/>
    </location>
</feature>
<feature type="transmembrane region" description="Helical" evidence="6">
    <location>
        <begin position="272"/>
        <end position="294"/>
    </location>
</feature>
<gene>
    <name evidence="7" type="ORF">MEDL_21064</name>
</gene>
<feature type="transmembrane region" description="Helical" evidence="6">
    <location>
        <begin position="235"/>
        <end position="266"/>
    </location>
</feature>
<evidence type="ECO:0008006" key="9">
    <source>
        <dbReference type="Google" id="ProtNLM"/>
    </source>
</evidence>
<feature type="transmembrane region" description="Helical" evidence="6">
    <location>
        <begin position="582"/>
        <end position="610"/>
    </location>
</feature>